<accession>A0A9X1X007</accession>
<reference evidence="1" key="1">
    <citation type="submission" date="2022-04" db="EMBL/GenBank/DDBJ databases">
        <title>Mucilaginibacter sp. RS28 isolated from freshwater.</title>
        <authorList>
            <person name="Ko S.-R."/>
        </authorList>
    </citation>
    <scope>NUCLEOTIDE SEQUENCE</scope>
    <source>
        <strain evidence="1">RS28</strain>
    </source>
</reference>
<organism evidence="1 2">
    <name type="scientific">Mucilaginibacter straminoryzae</name>
    <dbReference type="NCBI Taxonomy" id="2932774"/>
    <lineage>
        <taxon>Bacteria</taxon>
        <taxon>Pseudomonadati</taxon>
        <taxon>Bacteroidota</taxon>
        <taxon>Sphingobacteriia</taxon>
        <taxon>Sphingobacteriales</taxon>
        <taxon>Sphingobacteriaceae</taxon>
        <taxon>Mucilaginibacter</taxon>
    </lineage>
</organism>
<dbReference type="AlphaFoldDB" id="A0A9X1X007"/>
<dbReference type="RefSeq" id="WP_245128488.1">
    <property type="nucleotide sequence ID" value="NZ_JALJEJ010000001.1"/>
</dbReference>
<keyword evidence="2" id="KW-1185">Reference proteome</keyword>
<evidence type="ECO:0000313" key="2">
    <source>
        <dbReference type="Proteomes" id="UP001139450"/>
    </source>
</evidence>
<name>A0A9X1X007_9SPHI</name>
<comment type="caution">
    <text evidence="1">The sequence shown here is derived from an EMBL/GenBank/DDBJ whole genome shotgun (WGS) entry which is preliminary data.</text>
</comment>
<gene>
    <name evidence="1" type="ORF">MUY27_03000</name>
</gene>
<evidence type="ECO:0000313" key="1">
    <source>
        <dbReference type="EMBL" id="MCJ8208659.1"/>
    </source>
</evidence>
<proteinExistence type="predicted"/>
<protein>
    <submittedName>
        <fullName evidence="1">Uncharacterized protein</fullName>
    </submittedName>
</protein>
<dbReference type="Proteomes" id="UP001139450">
    <property type="component" value="Unassembled WGS sequence"/>
</dbReference>
<dbReference type="EMBL" id="JALJEJ010000001">
    <property type="protein sequence ID" value="MCJ8208659.1"/>
    <property type="molecule type" value="Genomic_DNA"/>
</dbReference>
<sequence>MRAKRQYLLKPGKHQFVPRSPAIHHNGNLTDEAAAWYLQRFPHIKALFKRLPKQ</sequence>